<feature type="signal peptide" evidence="1">
    <location>
        <begin position="1"/>
        <end position="21"/>
    </location>
</feature>
<name>A0A5C4S5Q5_PROVB</name>
<organism evidence="3 4">
    <name type="scientific">Prosthecochloris vibrioformis</name>
    <name type="common">Chlorobium vibrioforme</name>
    <dbReference type="NCBI Taxonomy" id="1098"/>
    <lineage>
        <taxon>Bacteria</taxon>
        <taxon>Pseudomonadati</taxon>
        <taxon>Chlorobiota</taxon>
        <taxon>Chlorobiia</taxon>
        <taxon>Chlorobiales</taxon>
        <taxon>Chlorobiaceae</taxon>
        <taxon>Prosthecochloris</taxon>
    </lineage>
</organism>
<protein>
    <submittedName>
        <fullName evidence="3">Phytase</fullName>
    </submittedName>
</protein>
<dbReference type="Gene3D" id="2.120.10.30">
    <property type="entry name" value="TolB, C-terminal domain"/>
    <property type="match status" value="1"/>
</dbReference>
<dbReference type="SUPFAM" id="SSF50956">
    <property type="entry name" value="Thermostable phytase (3-phytase)"/>
    <property type="match status" value="1"/>
</dbReference>
<evidence type="ECO:0000256" key="1">
    <source>
        <dbReference type="SAM" id="SignalP"/>
    </source>
</evidence>
<dbReference type="Pfam" id="PF02333">
    <property type="entry name" value="Phytase"/>
    <property type="match status" value="1"/>
</dbReference>
<dbReference type="RefSeq" id="WP_139626165.1">
    <property type="nucleotide sequence ID" value="NZ_VDCI01000001.1"/>
</dbReference>
<feature type="chain" id="PRO_5022689067" evidence="1">
    <location>
        <begin position="22"/>
        <end position="348"/>
    </location>
</feature>
<dbReference type="InterPro" id="IPR011042">
    <property type="entry name" value="6-blade_b-propeller_TolB-like"/>
</dbReference>
<keyword evidence="1" id="KW-0732">Signal</keyword>
<feature type="domain" description="BPP" evidence="2">
    <location>
        <begin position="16"/>
        <end position="347"/>
    </location>
</feature>
<dbReference type="PROSITE" id="PS51662">
    <property type="entry name" value="BP_PHYTASE"/>
    <property type="match status" value="1"/>
</dbReference>
<sequence length="348" mass="38294">MKNIIRRCSLLLLSCSCVACSGDDKIAPAVITQPVAHDSDDPAVWFNRAHPAQSIVLGTDKDEDGAIYAFDMNGKIIEEKTIQGVARPNNVDVGYGLLFNGQPVDIAVVTERLTSKIRIFRLPDMVAIDNGGIKVFDGEQLAAPMGVSMYKRPSDGTLFVIVSRKQGPSDGRYLWQYRLDTTSQGTIVASKVREFGLWSGKKEIEAVAVDNELGYVYYSDEGVGVRKYHADPDAPDADKELAFFAREGFGKDHEGIAISDKGEHGGWIIVSDQENGELHLYPRKGKSPEFPHLHDLMKVVKISALDTDGIEVVSDLVLPDFPEGLLVAMSDDKTFHYYSLKDIVAETE</sequence>
<dbReference type="AlphaFoldDB" id="A0A5C4S5Q5"/>
<comment type="caution">
    <text evidence="3">The sequence shown here is derived from an EMBL/GenBank/DDBJ whole genome shotgun (WGS) entry which is preliminary data.</text>
</comment>
<evidence type="ECO:0000313" key="3">
    <source>
        <dbReference type="EMBL" id="TNJ38031.1"/>
    </source>
</evidence>
<accession>A0A5C4S5Q5</accession>
<dbReference type="GO" id="GO:0016158">
    <property type="term" value="F:inositol hexakisphosphate 3-phosphatase activity"/>
    <property type="evidence" value="ECO:0007669"/>
    <property type="project" value="InterPro"/>
</dbReference>
<evidence type="ECO:0000313" key="4">
    <source>
        <dbReference type="Proteomes" id="UP000309544"/>
    </source>
</evidence>
<reference evidence="3 4" key="1">
    <citation type="submission" date="2019-05" db="EMBL/GenBank/DDBJ databases">
        <title>Draft Whole-Genome sequence of the green sulfur bacterium Prosthecochloris vibrioformis DSM 260.</title>
        <authorList>
            <person name="Meyer T.E."/>
            <person name="Kyndt J.A."/>
        </authorList>
    </citation>
    <scope>NUCLEOTIDE SEQUENCE [LARGE SCALE GENOMIC DNA]</scope>
    <source>
        <strain evidence="3 4">DSM 260</strain>
    </source>
</reference>
<keyword evidence="4" id="KW-1185">Reference proteome</keyword>
<evidence type="ECO:0000259" key="2">
    <source>
        <dbReference type="PROSITE" id="PS51662"/>
    </source>
</evidence>
<dbReference type="InterPro" id="IPR003431">
    <property type="entry name" value="B-propeller_Phytase"/>
</dbReference>
<gene>
    <name evidence="3" type="ORF">FGF68_02300</name>
</gene>
<dbReference type="EMBL" id="VDCI01000001">
    <property type="protein sequence ID" value="TNJ38031.1"/>
    <property type="molecule type" value="Genomic_DNA"/>
</dbReference>
<proteinExistence type="predicted"/>
<dbReference type="Proteomes" id="UP000309544">
    <property type="component" value="Unassembled WGS sequence"/>
</dbReference>